<keyword evidence="3" id="KW-0436">Ligase</keyword>
<dbReference type="Proteomes" id="UP000195455">
    <property type="component" value="Unassembled WGS sequence"/>
</dbReference>
<dbReference type="GO" id="GO:0008664">
    <property type="term" value="F:RNA 2',3'-cyclic 3'-phosphodiesterase activity"/>
    <property type="evidence" value="ECO:0007669"/>
    <property type="project" value="UniProtKB-EC"/>
</dbReference>
<evidence type="ECO:0000256" key="1">
    <source>
        <dbReference type="ARBA" id="ARBA00022801"/>
    </source>
</evidence>
<organism evidence="3 4">
    <name type="scientific">Anaerotignum lactatifermentans</name>
    <dbReference type="NCBI Taxonomy" id="160404"/>
    <lineage>
        <taxon>Bacteria</taxon>
        <taxon>Bacillati</taxon>
        <taxon>Bacillota</taxon>
        <taxon>Clostridia</taxon>
        <taxon>Lachnospirales</taxon>
        <taxon>Anaerotignaceae</taxon>
        <taxon>Anaerotignum</taxon>
    </lineage>
</organism>
<dbReference type="GO" id="GO:0004113">
    <property type="term" value="F:2',3'-cyclic-nucleotide 3'-phosphodiesterase activity"/>
    <property type="evidence" value="ECO:0007669"/>
    <property type="project" value="InterPro"/>
</dbReference>
<feature type="short sequence motif" description="HXTX 1" evidence="2">
    <location>
        <begin position="63"/>
        <end position="66"/>
    </location>
</feature>
<evidence type="ECO:0000313" key="4">
    <source>
        <dbReference type="Proteomes" id="UP000195455"/>
    </source>
</evidence>
<dbReference type="AlphaFoldDB" id="A0A1Y3U2T5"/>
<accession>A0A1Y3U2T5</accession>
<dbReference type="PANTHER" id="PTHR35561:SF1">
    <property type="entry name" value="RNA 2',3'-CYCLIC PHOSPHODIESTERASE"/>
    <property type="match status" value="1"/>
</dbReference>
<dbReference type="Gene3D" id="3.90.1140.10">
    <property type="entry name" value="Cyclic phosphodiesterase"/>
    <property type="match status" value="1"/>
</dbReference>
<dbReference type="GO" id="GO:0016874">
    <property type="term" value="F:ligase activity"/>
    <property type="evidence" value="ECO:0007669"/>
    <property type="project" value="UniProtKB-KW"/>
</dbReference>
<dbReference type="HAMAP" id="MF_01940">
    <property type="entry name" value="RNA_CPDase"/>
    <property type="match status" value="1"/>
</dbReference>
<dbReference type="PANTHER" id="PTHR35561">
    <property type="entry name" value="RNA 2',3'-CYCLIC PHOSPHODIESTERASE"/>
    <property type="match status" value="1"/>
</dbReference>
<comment type="catalytic activity">
    <reaction evidence="2">
        <text>a 3'-end 2',3'-cyclophospho-ribonucleotide-RNA + H2O = a 3'-end 2'-phospho-ribonucleotide-RNA + H(+)</text>
        <dbReference type="Rhea" id="RHEA:11828"/>
        <dbReference type="Rhea" id="RHEA-COMP:10464"/>
        <dbReference type="Rhea" id="RHEA-COMP:17353"/>
        <dbReference type="ChEBI" id="CHEBI:15377"/>
        <dbReference type="ChEBI" id="CHEBI:15378"/>
        <dbReference type="ChEBI" id="CHEBI:83064"/>
        <dbReference type="ChEBI" id="CHEBI:173113"/>
        <dbReference type="EC" id="3.1.4.58"/>
    </reaction>
</comment>
<comment type="similarity">
    <text evidence="2">Belongs to the 2H phosphoesterase superfamily. ThpR family.</text>
</comment>
<keyword evidence="1 2" id="KW-0378">Hydrolase</keyword>
<comment type="function">
    <text evidence="2">Hydrolyzes RNA 2',3'-cyclic phosphodiester to an RNA 2'-phosphomonoester.</text>
</comment>
<name>A0A1Y3U2T5_9FIRM</name>
<proteinExistence type="inferred from homology"/>
<dbReference type="EMBL" id="NFHM01000030">
    <property type="protein sequence ID" value="OUN40739.1"/>
    <property type="molecule type" value="Genomic_DNA"/>
</dbReference>
<gene>
    <name evidence="3" type="ORF">B5G26_13910</name>
</gene>
<feature type="short sequence motif" description="HXTX 2" evidence="2">
    <location>
        <begin position="148"/>
        <end position="151"/>
    </location>
</feature>
<dbReference type="EC" id="3.1.4.58" evidence="2"/>
<evidence type="ECO:0000256" key="2">
    <source>
        <dbReference type="HAMAP-Rule" id="MF_01940"/>
    </source>
</evidence>
<dbReference type="Pfam" id="PF13563">
    <property type="entry name" value="2_5_RNA_ligase2"/>
    <property type="match status" value="1"/>
</dbReference>
<dbReference type="InterPro" id="IPR004175">
    <property type="entry name" value="RNA_CPDase"/>
</dbReference>
<comment type="caution">
    <text evidence="3">The sequence shown here is derived from an EMBL/GenBank/DDBJ whole genome shotgun (WGS) entry which is preliminary data.</text>
</comment>
<sequence length="208" mass="24007">MKGRHGSFQKKGSRRPFLQKGGSMRTFVAIELEEEVKDALEGAQQQAAELCRKGNYTPKENFHLTLHFLGEIRPEEVDDVVQAMMETTRRNRPFELKLDRLGFFPRGREGILWAGVEKSAPLQRLFQQLEISLGKQGFAREKKGLSPHITLGREVEPYRGFADVQKQVKLENLTVQVKAISLMESVRRGRNLFYRPLFVQPLKDKSFY</sequence>
<reference evidence="4" key="1">
    <citation type="submission" date="2017-04" db="EMBL/GenBank/DDBJ databases">
        <title>Function of individual gut microbiota members based on whole genome sequencing of pure cultures obtained from chicken caecum.</title>
        <authorList>
            <person name="Medvecky M."/>
            <person name="Cejkova D."/>
            <person name="Polansky O."/>
            <person name="Karasova D."/>
            <person name="Kubasova T."/>
            <person name="Cizek A."/>
            <person name="Rychlik I."/>
        </authorList>
    </citation>
    <scope>NUCLEOTIDE SEQUENCE [LARGE SCALE GENOMIC DNA]</scope>
    <source>
        <strain evidence="4">An75</strain>
    </source>
</reference>
<evidence type="ECO:0000313" key="3">
    <source>
        <dbReference type="EMBL" id="OUN40739.1"/>
    </source>
</evidence>
<dbReference type="SUPFAM" id="SSF55144">
    <property type="entry name" value="LigT-like"/>
    <property type="match status" value="1"/>
</dbReference>
<dbReference type="InterPro" id="IPR009097">
    <property type="entry name" value="Cyclic_Pdiesterase"/>
</dbReference>
<protein>
    <recommendedName>
        <fullName evidence="2">RNA 2',3'-cyclic phosphodiesterase</fullName>
        <shortName evidence="2">RNA 2',3'-CPDase</shortName>
        <ecNumber evidence="2">3.1.4.58</ecNumber>
    </recommendedName>
</protein>
<dbReference type="NCBIfam" id="TIGR02258">
    <property type="entry name" value="2_5_ligase"/>
    <property type="match status" value="1"/>
</dbReference>
<feature type="active site" description="Proton acceptor" evidence="2">
    <location>
        <position position="148"/>
    </location>
</feature>
<feature type="active site" description="Proton donor" evidence="2">
    <location>
        <position position="63"/>
    </location>
</feature>